<dbReference type="InterPro" id="IPR008271">
    <property type="entry name" value="Ser/Thr_kinase_AS"/>
</dbReference>
<feature type="binding site" evidence="18">
    <location>
        <position position="373"/>
    </location>
    <ligand>
        <name>ATP</name>
        <dbReference type="ChEBI" id="CHEBI:30616"/>
    </ligand>
</feature>
<dbReference type="InterPro" id="IPR017441">
    <property type="entry name" value="Protein_kinase_ATP_BS"/>
</dbReference>
<comment type="catalytic activity">
    <reaction evidence="17">
        <text>L-seryl-[protein] + ATP = O-phospho-L-seryl-[protein] + ADP + H(+)</text>
        <dbReference type="Rhea" id="RHEA:17989"/>
        <dbReference type="Rhea" id="RHEA-COMP:9863"/>
        <dbReference type="Rhea" id="RHEA-COMP:11604"/>
        <dbReference type="ChEBI" id="CHEBI:15378"/>
        <dbReference type="ChEBI" id="CHEBI:29999"/>
        <dbReference type="ChEBI" id="CHEBI:30616"/>
        <dbReference type="ChEBI" id="CHEBI:83421"/>
        <dbReference type="ChEBI" id="CHEBI:456216"/>
        <dbReference type="EC" id="2.7.11.1"/>
    </reaction>
</comment>
<dbReference type="EMBL" id="JAZDWU010000006">
    <property type="protein sequence ID" value="KAK9998272.1"/>
    <property type="molecule type" value="Genomic_DNA"/>
</dbReference>
<dbReference type="GO" id="GO:0005524">
    <property type="term" value="F:ATP binding"/>
    <property type="evidence" value="ECO:0007669"/>
    <property type="project" value="UniProtKB-UniRule"/>
</dbReference>
<dbReference type="GO" id="GO:0030247">
    <property type="term" value="F:polysaccharide binding"/>
    <property type="evidence" value="ECO:0007669"/>
    <property type="project" value="InterPro"/>
</dbReference>
<accession>A0AAW2CL54</accession>
<feature type="domain" description="Protein kinase" evidence="21">
    <location>
        <begin position="345"/>
        <end position="620"/>
    </location>
</feature>
<feature type="compositionally biased region" description="Polar residues" evidence="19">
    <location>
        <begin position="665"/>
        <end position="682"/>
    </location>
</feature>
<gene>
    <name evidence="22" type="ORF">SO802_017875</name>
</gene>
<keyword evidence="5" id="KW-0597">Phosphoprotein</keyword>
<evidence type="ECO:0000256" key="3">
    <source>
        <dbReference type="ARBA" id="ARBA00022475"/>
    </source>
</evidence>
<dbReference type="PROSITE" id="PS00107">
    <property type="entry name" value="PROTEIN_KINASE_ATP"/>
    <property type="match status" value="1"/>
</dbReference>
<name>A0AAW2CL54_9ROSI</name>
<dbReference type="PROSITE" id="PS00108">
    <property type="entry name" value="PROTEIN_KINASE_ST"/>
    <property type="match status" value="1"/>
</dbReference>
<keyword evidence="10" id="KW-0418">Kinase</keyword>
<evidence type="ECO:0000256" key="15">
    <source>
        <dbReference type="ARBA" id="ARBA00023180"/>
    </source>
</evidence>
<evidence type="ECO:0000256" key="10">
    <source>
        <dbReference type="ARBA" id="ARBA00022777"/>
    </source>
</evidence>
<keyword evidence="4" id="KW-0723">Serine/threonine-protein kinase</keyword>
<evidence type="ECO:0000256" key="19">
    <source>
        <dbReference type="SAM" id="MobiDB-lite"/>
    </source>
</evidence>
<comment type="caution">
    <text evidence="22">The sequence shown here is derived from an EMBL/GenBank/DDBJ whole genome shotgun (WGS) entry which is preliminary data.</text>
</comment>
<evidence type="ECO:0000256" key="1">
    <source>
        <dbReference type="ARBA" id="ARBA00004251"/>
    </source>
</evidence>
<evidence type="ECO:0000256" key="14">
    <source>
        <dbReference type="ARBA" id="ARBA00023170"/>
    </source>
</evidence>
<evidence type="ECO:0000256" key="2">
    <source>
        <dbReference type="ARBA" id="ARBA00012513"/>
    </source>
</evidence>
<comment type="subcellular location">
    <subcellularLocation>
        <location evidence="1">Cell membrane</location>
        <topology evidence="1">Single-pass type I membrane protein</topology>
    </subcellularLocation>
</comment>
<dbReference type="InterPro" id="IPR001245">
    <property type="entry name" value="Ser-Thr/Tyr_kinase_cat_dom"/>
</dbReference>
<dbReference type="InterPro" id="IPR000719">
    <property type="entry name" value="Prot_kinase_dom"/>
</dbReference>
<evidence type="ECO:0000256" key="6">
    <source>
        <dbReference type="ARBA" id="ARBA00022679"/>
    </source>
</evidence>
<keyword evidence="3" id="KW-1003">Cell membrane</keyword>
<dbReference type="Gene3D" id="3.30.200.20">
    <property type="entry name" value="Phosphorylase Kinase, domain 1"/>
    <property type="match status" value="1"/>
</dbReference>
<protein>
    <recommendedName>
        <fullName evidence="2">non-specific serine/threonine protein kinase</fullName>
        <ecNumber evidence="2">2.7.11.1</ecNumber>
    </recommendedName>
</protein>
<dbReference type="Proteomes" id="UP001459277">
    <property type="component" value="Unassembled WGS sequence"/>
</dbReference>
<evidence type="ECO:0000256" key="12">
    <source>
        <dbReference type="ARBA" id="ARBA00022989"/>
    </source>
</evidence>
<dbReference type="CDD" id="cd14066">
    <property type="entry name" value="STKc_IRAK"/>
    <property type="match status" value="1"/>
</dbReference>
<evidence type="ECO:0000256" key="9">
    <source>
        <dbReference type="ARBA" id="ARBA00022741"/>
    </source>
</evidence>
<keyword evidence="8" id="KW-0732">Signal</keyword>
<dbReference type="Gene3D" id="1.10.510.10">
    <property type="entry name" value="Transferase(Phosphotransferase) domain 1"/>
    <property type="match status" value="1"/>
</dbReference>
<evidence type="ECO:0000313" key="23">
    <source>
        <dbReference type="Proteomes" id="UP001459277"/>
    </source>
</evidence>
<dbReference type="Pfam" id="PF13947">
    <property type="entry name" value="GUB_WAK_bind"/>
    <property type="match status" value="1"/>
</dbReference>
<evidence type="ECO:0000256" key="13">
    <source>
        <dbReference type="ARBA" id="ARBA00023136"/>
    </source>
</evidence>
<organism evidence="22 23">
    <name type="scientific">Lithocarpus litseifolius</name>
    <dbReference type="NCBI Taxonomy" id="425828"/>
    <lineage>
        <taxon>Eukaryota</taxon>
        <taxon>Viridiplantae</taxon>
        <taxon>Streptophyta</taxon>
        <taxon>Embryophyta</taxon>
        <taxon>Tracheophyta</taxon>
        <taxon>Spermatophyta</taxon>
        <taxon>Magnoliopsida</taxon>
        <taxon>eudicotyledons</taxon>
        <taxon>Gunneridae</taxon>
        <taxon>Pentapetalae</taxon>
        <taxon>rosids</taxon>
        <taxon>fabids</taxon>
        <taxon>Fagales</taxon>
        <taxon>Fagaceae</taxon>
        <taxon>Lithocarpus</taxon>
    </lineage>
</organism>
<dbReference type="GO" id="GO:0004674">
    <property type="term" value="F:protein serine/threonine kinase activity"/>
    <property type="evidence" value="ECO:0007669"/>
    <property type="project" value="UniProtKB-KW"/>
</dbReference>
<dbReference type="InterPro" id="IPR032872">
    <property type="entry name" value="WAK_assoc_C"/>
</dbReference>
<keyword evidence="7 20" id="KW-0812">Transmembrane</keyword>
<dbReference type="PANTHER" id="PTHR46008:SF2">
    <property type="entry name" value="LEAF RUST 10 DISEASE-RESISTANCE LOCUS RECEPTOR-LIKE PROTEIN KINASE-LIKE 1.4"/>
    <property type="match status" value="1"/>
</dbReference>
<keyword evidence="13 20" id="KW-0472">Membrane</keyword>
<proteinExistence type="predicted"/>
<dbReference type="InterPro" id="IPR011009">
    <property type="entry name" value="Kinase-like_dom_sf"/>
</dbReference>
<dbReference type="Pfam" id="PF07714">
    <property type="entry name" value="PK_Tyr_Ser-Thr"/>
    <property type="match status" value="1"/>
</dbReference>
<dbReference type="GO" id="GO:0005886">
    <property type="term" value="C:plasma membrane"/>
    <property type="evidence" value="ECO:0007669"/>
    <property type="project" value="UniProtKB-SubCell"/>
</dbReference>
<keyword evidence="6" id="KW-0808">Transferase</keyword>
<evidence type="ECO:0000256" key="7">
    <source>
        <dbReference type="ARBA" id="ARBA00022692"/>
    </source>
</evidence>
<keyword evidence="15" id="KW-0325">Glycoprotein</keyword>
<evidence type="ECO:0000256" key="5">
    <source>
        <dbReference type="ARBA" id="ARBA00022553"/>
    </source>
</evidence>
<comment type="catalytic activity">
    <reaction evidence="16">
        <text>L-threonyl-[protein] + ATP = O-phospho-L-threonyl-[protein] + ADP + H(+)</text>
        <dbReference type="Rhea" id="RHEA:46608"/>
        <dbReference type="Rhea" id="RHEA-COMP:11060"/>
        <dbReference type="Rhea" id="RHEA-COMP:11605"/>
        <dbReference type="ChEBI" id="CHEBI:15378"/>
        <dbReference type="ChEBI" id="CHEBI:30013"/>
        <dbReference type="ChEBI" id="CHEBI:30616"/>
        <dbReference type="ChEBI" id="CHEBI:61977"/>
        <dbReference type="ChEBI" id="CHEBI:456216"/>
        <dbReference type="EC" id="2.7.11.1"/>
    </reaction>
</comment>
<evidence type="ECO:0000256" key="4">
    <source>
        <dbReference type="ARBA" id="ARBA00022527"/>
    </source>
</evidence>
<dbReference type="InterPro" id="IPR025287">
    <property type="entry name" value="WAK_GUB"/>
</dbReference>
<keyword evidence="14" id="KW-0675">Receptor</keyword>
<evidence type="ECO:0000256" key="11">
    <source>
        <dbReference type="ARBA" id="ARBA00022840"/>
    </source>
</evidence>
<evidence type="ECO:0000256" key="20">
    <source>
        <dbReference type="SAM" id="Phobius"/>
    </source>
</evidence>
<evidence type="ECO:0000313" key="22">
    <source>
        <dbReference type="EMBL" id="KAK9998272.1"/>
    </source>
</evidence>
<feature type="region of interest" description="Disordered" evidence="19">
    <location>
        <begin position="654"/>
        <end position="692"/>
    </location>
</feature>
<feature type="transmembrane region" description="Helical" evidence="20">
    <location>
        <begin position="269"/>
        <end position="297"/>
    </location>
</feature>
<dbReference type="FunFam" id="1.10.510.10:FF:000161">
    <property type="entry name" value="Wall-associated receptor kinase-like 20"/>
    <property type="match status" value="1"/>
</dbReference>
<dbReference type="SUPFAM" id="SSF56112">
    <property type="entry name" value="Protein kinase-like (PK-like)"/>
    <property type="match status" value="1"/>
</dbReference>
<dbReference type="EC" id="2.7.11.1" evidence="2"/>
<dbReference type="SMART" id="SM00220">
    <property type="entry name" value="S_TKc"/>
    <property type="match status" value="1"/>
</dbReference>
<keyword evidence="9 18" id="KW-0547">Nucleotide-binding</keyword>
<dbReference type="PANTHER" id="PTHR46008">
    <property type="entry name" value="LEAF RUST 10 DISEASE-RESISTANCE LOCUS RECEPTOR-LIKE PROTEIN KINASE-LIKE 1.4"/>
    <property type="match status" value="1"/>
</dbReference>
<evidence type="ECO:0000256" key="17">
    <source>
        <dbReference type="ARBA" id="ARBA00048679"/>
    </source>
</evidence>
<keyword evidence="12 20" id="KW-1133">Transmembrane helix</keyword>
<keyword evidence="11 18" id="KW-0067">ATP-binding</keyword>
<reference evidence="22 23" key="1">
    <citation type="submission" date="2024-01" db="EMBL/GenBank/DDBJ databases">
        <title>A telomere-to-telomere, gap-free genome of sweet tea (Lithocarpus litseifolius).</title>
        <authorList>
            <person name="Zhou J."/>
        </authorList>
    </citation>
    <scope>NUCLEOTIDE SEQUENCE [LARGE SCALE GENOMIC DNA]</scope>
    <source>
        <strain evidence="22">Zhou-2022a</strain>
        <tissue evidence="22">Leaf</tissue>
    </source>
</reference>
<dbReference type="Pfam" id="PF14380">
    <property type="entry name" value="WAK_assoc"/>
    <property type="match status" value="1"/>
</dbReference>
<dbReference type="PROSITE" id="PS50011">
    <property type="entry name" value="PROTEIN_KINASE_DOM"/>
    <property type="match status" value="1"/>
</dbReference>
<sequence>MSQTNLLPTLLSPISPLIILCILFVSLVPKKSVGAVDPYFQACSVRKTCGDGQAIRFPFYIKDKQNSSCGYPGFNVSCNNNGHPTILISNNNYTIHEIFYQTEKLRVSNSAFSNPNSSCIPSINSISLPGGRFDLAPNQTNLFLFYNCNSSVHESWPSEFYPSCYGESDTVLALSGQDPKLIRNVSMECKSSVRAPVEAYGGGIGESLRYGFVLKWKASNCSICGDSGGNCGFDNITYHFKCFCPDRPHAWNCTNTTRLEYLPGNNKRVLVIGFALATGCSALVIFLVVGVAIWVVYKKKHASQKLLSRTTYSDRSSRSDLEGGSVYFGIPVFSYTELEEATNNFDNEKELGDGGFGTVYHGKLRDGREVAVKRLYEHNYRRVEQFLNEVKILTRLHHKNLVSLYGCTSHHSRELLLVYEFVPNGTVADHIHGDRATPGSLKWATRLSIAIETASALAYLHASDIIHRDVKTNNILLDDNFCVKVADFGLSRLFPNDVTHVSTAPQGTPGYVDPEYHQCYQLTSKSDVYSFGVVLIELISSLPAVDMARHRHEINLANLAINKIEKCAFHELIDPHLGFESDNEVKRMTISVAELAFQCIQEDKEMRPSMDEVLEALKKIKRGNNDPEEKAYDDAGILNVQQAASPDCDEVGLLKTKRLPPPSPNDVTDNWTSRSTTPNVSVTMPKGCDTIK</sequence>
<evidence type="ECO:0000256" key="18">
    <source>
        <dbReference type="PROSITE-ProRule" id="PRU10141"/>
    </source>
</evidence>
<dbReference type="FunFam" id="3.30.200.20:FF:000214">
    <property type="entry name" value="WAK1-OsWAK receptor-like cytoplasmic kinase (OsWAK-RLCK)"/>
    <property type="match status" value="1"/>
</dbReference>
<dbReference type="AlphaFoldDB" id="A0AAW2CL54"/>
<feature type="transmembrane region" description="Helical" evidence="20">
    <location>
        <begin position="6"/>
        <end position="28"/>
    </location>
</feature>
<evidence type="ECO:0000256" key="8">
    <source>
        <dbReference type="ARBA" id="ARBA00022729"/>
    </source>
</evidence>
<keyword evidence="23" id="KW-1185">Reference proteome</keyword>
<evidence type="ECO:0000259" key="21">
    <source>
        <dbReference type="PROSITE" id="PS50011"/>
    </source>
</evidence>
<evidence type="ECO:0000256" key="16">
    <source>
        <dbReference type="ARBA" id="ARBA00047899"/>
    </source>
</evidence>